<feature type="transmembrane region" description="Helical" evidence="1">
    <location>
        <begin position="141"/>
        <end position="159"/>
    </location>
</feature>
<dbReference type="InterPro" id="IPR052979">
    <property type="entry name" value="Adenylate-forming_domain"/>
</dbReference>
<dbReference type="OrthoDB" id="3142841at2759"/>
<accession>A0A8K0VUJ2</accession>
<feature type="transmembrane region" description="Helical" evidence="1">
    <location>
        <begin position="179"/>
        <end position="199"/>
    </location>
</feature>
<evidence type="ECO:0000313" key="2">
    <source>
        <dbReference type="EMBL" id="KAH7075231.1"/>
    </source>
</evidence>
<comment type="caution">
    <text evidence="2">The sequence shown here is derived from an EMBL/GenBank/DDBJ whole genome shotgun (WGS) entry which is preliminary data.</text>
</comment>
<proteinExistence type="predicted"/>
<feature type="transmembrane region" description="Helical" evidence="1">
    <location>
        <begin position="219"/>
        <end position="238"/>
    </location>
</feature>
<dbReference type="PANTHER" id="PTHR33927:SF5">
    <property type="entry name" value="ENZYME, PUTATIVE (AFU_ORTHOLOGUE AFUA_8G01222)-RELATED"/>
    <property type="match status" value="1"/>
</dbReference>
<organism evidence="2 3">
    <name type="scientific">Paraphoma chrysanthemicola</name>
    <dbReference type="NCBI Taxonomy" id="798071"/>
    <lineage>
        <taxon>Eukaryota</taxon>
        <taxon>Fungi</taxon>
        <taxon>Dikarya</taxon>
        <taxon>Ascomycota</taxon>
        <taxon>Pezizomycotina</taxon>
        <taxon>Dothideomycetes</taxon>
        <taxon>Pleosporomycetidae</taxon>
        <taxon>Pleosporales</taxon>
        <taxon>Pleosporineae</taxon>
        <taxon>Phaeosphaeriaceae</taxon>
        <taxon>Paraphoma</taxon>
    </lineage>
</organism>
<dbReference type="EMBL" id="JAGMVJ010000020">
    <property type="protein sequence ID" value="KAH7075231.1"/>
    <property type="molecule type" value="Genomic_DNA"/>
</dbReference>
<evidence type="ECO:0000256" key="1">
    <source>
        <dbReference type="SAM" id="Phobius"/>
    </source>
</evidence>
<keyword evidence="1" id="KW-0472">Membrane</keyword>
<gene>
    <name evidence="2" type="ORF">FB567DRAFT_453081</name>
</gene>
<dbReference type="SUPFAM" id="SSF52343">
    <property type="entry name" value="Ferredoxin reductase-like, C-terminal NADP-linked domain"/>
    <property type="match status" value="1"/>
</dbReference>
<feature type="transmembrane region" description="Helical" evidence="1">
    <location>
        <begin position="250"/>
        <end position="268"/>
    </location>
</feature>
<protein>
    <recommendedName>
        <fullName evidence="4">Nonribosomal peptide synthetase 12</fullName>
    </recommendedName>
</protein>
<dbReference type="Gene3D" id="3.40.50.80">
    <property type="entry name" value="Nucleotide-binding domain of ferredoxin-NADP reductase (FNR) module"/>
    <property type="match status" value="1"/>
</dbReference>
<dbReference type="Proteomes" id="UP000813461">
    <property type="component" value="Unassembled WGS sequence"/>
</dbReference>
<name>A0A8K0VUJ2_9PLEO</name>
<evidence type="ECO:0000313" key="3">
    <source>
        <dbReference type="Proteomes" id="UP000813461"/>
    </source>
</evidence>
<keyword evidence="1" id="KW-1133">Transmembrane helix</keyword>
<dbReference type="AlphaFoldDB" id="A0A8K0VUJ2"/>
<feature type="transmembrane region" description="Helical" evidence="1">
    <location>
        <begin position="63"/>
        <end position="84"/>
    </location>
</feature>
<keyword evidence="1" id="KW-0812">Transmembrane</keyword>
<dbReference type="PANTHER" id="PTHR33927">
    <property type="entry name" value="TRANSMEMBRANE PROTEIN"/>
    <property type="match status" value="1"/>
</dbReference>
<keyword evidence="3" id="KW-1185">Reference proteome</keyword>
<dbReference type="InterPro" id="IPR039261">
    <property type="entry name" value="FNR_nucleotide-bd"/>
</dbReference>
<evidence type="ECO:0008006" key="4">
    <source>
        <dbReference type="Google" id="ProtNLM"/>
    </source>
</evidence>
<sequence>MEGSELSPFDGAHVQAIAPTFSKKSEIELREDINKDITPNRHKSESLRPKSSWLSRFCLHWLTAYRILIAFAVLFNLTILVALIPLRLPLENVLVATAANLLASILTRQEDLINLSFGLVSRLPTGLPLGFRSIIADFHHYGGVHIGTAMSSLMWYVLFVGLNTATCVERAKAGTMTRWHWVDIITCYAFLTFLLLICLSAIPRFREKFHNHFERTHRFAGWASIIVLWINSGISTIVDPTHTPLYKSRSIWLLALTTLFIILPWLRIRRVSILAETISAREIKLAFPYANMPYTSTCRFSLSPLFEWHAFATIPSPDALSASIVISAAGDWTKTIVAHPPQRIWIRAPPTANFLSFTSVFNSVLLVATGAGIAPMLSLLASPAIKRMLAARKKVRFMWCVYDSGAPHWAFAQEAIRKVDPVPKILDSKAGRPDVAFEARYLAQTEGLEAVMVVSNKKVTNEVVREVKRCGGAAYGAVFDS</sequence>
<reference evidence="2" key="1">
    <citation type="journal article" date="2021" name="Nat. Commun.">
        <title>Genetic determinants of endophytism in the Arabidopsis root mycobiome.</title>
        <authorList>
            <person name="Mesny F."/>
            <person name="Miyauchi S."/>
            <person name="Thiergart T."/>
            <person name="Pickel B."/>
            <person name="Atanasova L."/>
            <person name="Karlsson M."/>
            <person name="Huettel B."/>
            <person name="Barry K.W."/>
            <person name="Haridas S."/>
            <person name="Chen C."/>
            <person name="Bauer D."/>
            <person name="Andreopoulos W."/>
            <person name="Pangilinan J."/>
            <person name="LaButti K."/>
            <person name="Riley R."/>
            <person name="Lipzen A."/>
            <person name="Clum A."/>
            <person name="Drula E."/>
            <person name="Henrissat B."/>
            <person name="Kohler A."/>
            <person name="Grigoriev I.V."/>
            <person name="Martin F.M."/>
            <person name="Hacquard S."/>
        </authorList>
    </citation>
    <scope>NUCLEOTIDE SEQUENCE</scope>
    <source>
        <strain evidence="2">MPI-SDFR-AT-0120</strain>
    </source>
</reference>